<evidence type="ECO:0000313" key="5">
    <source>
        <dbReference type="EMBL" id="BCG25331.1"/>
    </source>
</evidence>
<organism evidence="5 7">
    <name type="scientific">Pseudomonas tohonis</name>
    <dbReference type="NCBI Taxonomy" id="2725477"/>
    <lineage>
        <taxon>Bacteria</taxon>
        <taxon>Pseudomonadati</taxon>
        <taxon>Pseudomonadota</taxon>
        <taxon>Gammaproteobacteria</taxon>
        <taxon>Pseudomonadales</taxon>
        <taxon>Pseudomonadaceae</taxon>
        <taxon>Pseudomonas</taxon>
    </lineage>
</organism>
<accession>A0A6J4E9X2</accession>
<dbReference type="AlphaFoldDB" id="A0A6J4E9X2"/>
<evidence type="ECO:0000256" key="2">
    <source>
        <dbReference type="ARBA" id="ARBA00023163"/>
    </source>
</evidence>
<evidence type="ECO:0000313" key="7">
    <source>
        <dbReference type="Proteomes" id="UP000509383"/>
    </source>
</evidence>
<keyword evidence="8" id="KW-1185">Reference proteome</keyword>
<dbReference type="SUPFAM" id="SSF46689">
    <property type="entry name" value="Homeodomain-like"/>
    <property type="match status" value="2"/>
</dbReference>
<dbReference type="InterPro" id="IPR029062">
    <property type="entry name" value="Class_I_gatase-like"/>
</dbReference>
<dbReference type="SMART" id="SM00342">
    <property type="entry name" value="HTH_ARAC"/>
    <property type="match status" value="1"/>
</dbReference>
<protein>
    <submittedName>
        <fullName evidence="5">AraC family transcriptional regulator</fullName>
    </submittedName>
</protein>
<dbReference type="Pfam" id="PF01965">
    <property type="entry name" value="DJ-1_PfpI"/>
    <property type="match status" value="1"/>
</dbReference>
<proteinExistence type="predicted"/>
<dbReference type="Proteomes" id="UP001054892">
    <property type="component" value="Unassembled WGS sequence"/>
</dbReference>
<evidence type="ECO:0000256" key="3">
    <source>
        <dbReference type="SAM" id="MobiDB-lite"/>
    </source>
</evidence>
<dbReference type="EMBL" id="AP023189">
    <property type="protein sequence ID" value="BCG25331.1"/>
    <property type="molecule type" value="Genomic_DNA"/>
</dbReference>
<reference evidence="5 7" key="1">
    <citation type="submission" date="2020-05" db="EMBL/GenBank/DDBJ databases">
        <title>Characterization of novel class B3 metallo-beta-lactamase from novel Pseudomonas species.</title>
        <authorList>
            <person name="Yamada K."/>
            <person name="Aoki K."/>
            <person name="Ishii Y."/>
        </authorList>
    </citation>
    <scope>NUCLEOTIDE SEQUENCE [LARGE SCALE GENOMIC DNA]</scope>
    <source>
        <strain evidence="5 7">TUM18999</strain>
        <strain evidence="6 8">TUM20286</strain>
    </source>
</reference>
<dbReference type="Gene3D" id="3.40.50.880">
    <property type="match status" value="1"/>
</dbReference>
<dbReference type="InterPro" id="IPR009057">
    <property type="entry name" value="Homeodomain-like_sf"/>
</dbReference>
<feature type="region of interest" description="Disordered" evidence="3">
    <location>
        <begin position="345"/>
        <end position="364"/>
    </location>
</feature>
<dbReference type="Proteomes" id="UP000509383">
    <property type="component" value="Chromosome"/>
</dbReference>
<keyword evidence="1" id="KW-0805">Transcription regulation</keyword>
<name>A0A6J4E9X2_9PSED</name>
<dbReference type="SUPFAM" id="SSF52317">
    <property type="entry name" value="Class I glutamine amidotransferase-like"/>
    <property type="match status" value="1"/>
</dbReference>
<dbReference type="Gene3D" id="1.10.10.60">
    <property type="entry name" value="Homeodomain-like"/>
    <property type="match status" value="1"/>
</dbReference>
<dbReference type="InterPro" id="IPR002818">
    <property type="entry name" value="DJ-1/PfpI"/>
</dbReference>
<dbReference type="Pfam" id="PF12833">
    <property type="entry name" value="HTH_18"/>
    <property type="match status" value="1"/>
</dbReference>
<dbReference type="EMBL" id="BQKM01000013">
    <property type="protein sequence ID" value="GJN54839.1"/>
    <property type="molecule type" value="Genomic_DNA"/>
</dbReference>
<dbReference type="GO" id="GO:0043565">
    <property type="term" value="F:sequence-specific DNA binding"/>
    <property type="evidence" value="ECO:0007669"/>
    <property type="project" value="InterPro"/>
</dbReference>
<sequence>MSTPRARLHVKHPTFSAIAAPRSVLVLAFPGALLLNAAGPLEVFAAAPRVLGGELAEHPPYRVVLASPEGGEIETISGIQVCTRSLEQVAREVPDIDTLIVIGGPGVSRLETDADAIAWLRRHAPSARRLCSVGTGAFALAAAGLLDGRRVVTHWKFAEDLQQGYPALRVERDALYLHDDNLWTCGGASAGIDLGLALLEQDLGPHAALALARYFTLFIHRSAEQPQLSASLKAQSDALRSDRDLRLVRLHAWMAENLDADLRVERLAERIGMSPRHFARAYAAATGGTPAQAVETLRLEAACRLLETSAEPIKRIAETTGFGNEERMRRSFQRQLGTSPLAYRAQARAPQQTDSLPAQGQTGYRHDNRLAIALEQLAQ</sequence>
<dbReference type="InterPro" id="IPR052158">
    <property type="entry name" value="INH-QAR"/>
</dbReference>
<dbReference type="CDD" id="cd03137">
    <property type="entry name" value="GATase1_AraC_1"/>
    <property type="match status" value="1"/>
</dbReference>
<evidence type="ECO:0000259" key="4">
    <source>
        <dbReference type="PROSITE" id="PS01124"/>
    </source>
</evidence>
<evidence type="ECO:0000313" key="6">
    <source>
        <dbReference type="EMBL" id="GJN54839.1"/>
    </source>
</evidence>
<dbReference type="PROSITE" id="PS01124">
    <property type="entry name" value="HTH_ARAC_FAMILY_2"/>
    <property type="match status" value="1"/>
</dbReference>
<feature type="compositionally biased region" description="Polar residues" evidence="3">
    <location>
        <begin position="349"/>
        <end position="362"/>
    </location>
</feature>
<gene>
    <name evidence="5" type="ORF">TUM18999_35220</name>
    <name evidence="6" type="ORF">TUM20286_45910</name>
</gene>
<dbReference type="KEGG" id="ptw:TUM18999_35220"/>
<evidence type="ECO:0000313" key="8">
    <source>
        <dbReference type="Proteomes" id="UP001054892"/>
    </source>
</evidence>
<dbReference type="GO" id="GO:0003700">
    <property type="term" value="F:DNA-binding transcription factor activity"/>
    <property type="evidence" value="ECO:0007669"/>
    <property type="project" value="InterPro"/>
</dbReference>
<dbReference type="InterPro" id="IPR018060">
    <property type="entry name" value="HTH_AraC"/>
</dbReference>
<dbReference type="PANTHER" id="PTHR43130">
    <property type="entry name" value="ARAC-FAMILY TRANSCRIPTIONAL REGULATOR"/>
    <property type="match status" value="1"/>
</dbReference>
<keyword evidence="2" id="KW-0804">Transcription</keyword>
<feature type="domain" description="HTH araC/xylS-type" evidence="4">
    <location>
        <begin position="248"/>
        <end position="346"/>
    </location>
</feature>
<dbReference type="PANTHER" id="PTHR43130:SF3">
    <property type="entry name" value="HTH-TYPE TRANSCRIPTIONAL REGULATOR RV1931C"/>
    <property type="match status" value="1"/>
</dbReference>
<evidence type="ECO:0000256" key="1">
    <source>
        <dbReference type="ARBA" id="ARBA00023015"/>
    </source>
</evidence>